<evidence type="ECO:0000313" key="1">
    <source>
        <dbReference type="EMBL" id="MBW4362337.1"/>
    </source>
</evidence>
<comment type="caution">
    <text evidence="1">The sequence shown here is derived from an EMBL/GenBank/DDBJ whole genome shotgun (WGS) entry which is preliminary data.</text>
</comment>
<reference evidence="1 2" key="1">
    <citation type="submission" date="2021-07" db="EMBL/GenBank/DDBJ databases">
        <title>Flavobacterium sp. nov. isolated from sediment on the Taihu Lake.</title>
        <authorList>
            <person name="Qu J.-H."/>
        </authorList>
    </citation>
    <scope>NUCLEOTIDE SEQUENCE [LARGE SCALE GENOMIC DNA]</scope>
    <source>
        <strain evidence="1 2">NAS39</strain>
    </source>
</reference>
<dbReference type="EMBL" id="JAHWYN010000021">
    <property type="protein sequence ID" value="MBW4362337.1"/>
    <property type="molecule type" value="Genomic_DNA"/>
</dbReference>
<name>A0ABS6Y085_9FLAO</name>
<proteinExistence type="predicted"/>
<organism evidence="1 2">
    <name type="scientific">Flavobacterium taihuense</name>
    <dbReference type="NCBI Taxonomy" id="2857508"/>
    <lineage>
        <taxon>Bacteria</taxon>
        <taxon>Pseudomonadati</taxon>
        <taxon>Bacteroidota</taxon>
        <taxon>Flavobacteriia</taxon>
        <taxon>Flavobacteriales</taxon>
        <taxon>Flavobacteriaceae</taxon>
        <taxon>Flavobacterium</taxon>
    </lineage>
</organism>
<gene>
    <name evidence="1" type="ORF">KZH69_17750</name>
</gene>
<accession>A0ABS6Y085</accession>
<sequence length="322" mass="38158">MSISDKIKKSKEEIKYSQKLNVSSEIYNLISDLENRKNDREFLMTIPINIVASNESFFKETISSLIDFDEKYLNNSKSLIKRNNVKIDLEDIFHITKEKFSLGDLIAYSFKYSSIESLYKTFTEVSDIDIFKNTVELTKTINEGFELEEVINENRPIDKNRIFKNLVEAYEIRNVICHDFLSATHKLILDPEKLKDFLMDTYVLQEIITIEISEKIYSKNIPNNFPDQIQHYNSIIEEKKQTLNNLYKVLENSFNSEEQFINLNKNKQEFEEFLKNDSKYVTSNFKDYEIDLFPFEVLTQTYSIKLIEQRIKNLTEEINYSS</sequence>
<keyword evidence="2" id="KW-1185">Reference proteome</keyword>
<protein>
    <submittedName>
        <fullName evidence="1">Uncharacterized protein</fullName>
    </submittedName>
</protein>
<evidence type="ECO:0000313" key="2">
    <source>
        <dbReference type="Proteomes" id="UP000812031"/>
    </source>
</evidence>
<dbReference type="RefSeq" id="WP_219318823.1">
    <property type="nucleotide sequence ID" value="NZ_JAHWYN010000021.1"/>
</dbReference>
<dbReference type="Proteomes" id="UP000812031">
    <property type="component" value="Unassembled WGS sequence"/>
</dbReference>